<evidence type="ECO:0000313" key="1">
    <source>
        <dbReference type="EMBL" id="MVP01831.1"/>
    </source>
</evidence>
<accession>A0A7X3FLB3</accession>
<keyword evidence="2" id="KW-1185">Reference proteome</keyword>
<dbReference type="Proteomes" id="UP000490800">
    <property type="component" value="Unassembled WGS sequence"/>
</dbReference>
<dbReference type="EMBL" id="RHLK01000016">
    <property type="protein sequence ID" value="MVP01831.1"/>
    <property type="molecule type" value="Genomic_DNA"/>
</dbReference>
<proteinExistence type="predicted"/>
<dbReference type="RefSeq" id="WP_157338261.1">
    <property type="nucleotide sequence ID" value="NZ_RHLK01000016.1"/>
</dbReference>
<organism evidence="1 2">
    <name type="scientific">Paenibacillus lutrae</name>
    <dbReference type="NCBI Taxonomy" id="2078573"/>
    <lineage>
        <taxon>Bacteria</taxon>
        <taxon>Bacillati</taxon>
        <taxon>Bacillota</taxon>
        <taxon>Bacilli</taxon>
        <taxon>Bacillales</taxon>
        <taxon>Paenibacillaceae</taxon>
        <taxon>Paenibacillus</taxon>
    </lineage>
</organism>
<dbReference type="AlphaFoldDB" id="A0A7X3FLB3"/>
<dbReference type="SUPFAM" id="SSF89260">
    <property type="entry name" value="Collagen-binding domain"/>
    <property type="match status" value="1"/>
</dbReference>
<comment type="caution">
    <text evidence="1">The sequence shown here is derived from an EMBL/GenBank/DDBJ whole genome shotgun (WGS) entry which is preliminary data.</text>
</comment>
<evidence type="ECO:0000313" key="2">
    <source>
        <dbReference type="Proteomes" id="UP000490800"/>
    </source>
</evidence>
<gene>
    <name evidence="1" type="ORF">EDM21_20340</name>
</gene>
<sequence>MRFRNIVGSALIIASVLVSGIGGKAEATAVPVNQAQELTPNVESKGPQQSLADPRPQLHAPKAEKLEGRLQNSLVTSAINDSPGSAATVVTGAVYSDKISEASGQRWYVLQTNSPGKLTAYLQTVQSASVDYDLYLFRYDPATSQLVEQEVSSYGPATNEQISRIAPAGIYFLAVDAYAGFDAVNPYYFTVVQSPVYDAAEPDDNIWHAQLKTDSFTVNQRTIDNNLDADWIKLTVTASKKFHINLANTAAGTNYQLQIFNQNLGSLGSVNQNTNVDASLGAGTYYLRVVSLNSSNASAPYTLSFNEFKTPTQVSINSVTSDPNINSSERINYGEGNKWRIQNYMTVTGVAKDASGAPAFNAPVTVLIQTKLNNQVYSATTTTSSTGSFSVTISGIQPAIGQNMFTGYASYHYYDIIPFQVYSSGNQLISNDSSLYHFGYSIYRPH</sequence>
<protein>
    <submittedName>
        <fullName evidence="1">Peptidase</fullName>
    </submittedName>
</protein>
<dbReference type="OrthoDB" id="2586265at2"/>
<dbReference type="Gene3D" id="2.60.120.380">
    <property type="match status" value="2"/>
</dbReference>
<reference evidence="1 2" key="1">
    <citation type="journal article" date="2019" name="Microorganisms">
        <title>Paenibacillus lutrae sp. nov., A Chitinolytic Species Isolated from A River Otter in Castril Natural Park, Granada, Spain.</title>
        <authorList>
            <person name="Rodriguez M."/>
            <person name="Reina J.C."/>
            <person name="Bejar V."/>
            <person name="Llamas I."/>
        </authorList>
    </citation>
    <scope>NUCLEOTIDE SEQUENCE [LARGE SCALE GENOMIC DNA]</scope>
    <source>
        <strain evidence="1 2">N10</strain>
    </source>
</reference>
<name>A0A7X3FLB3_9BACL</name>